<evidence type="ECO:0000256" key="3">
    <source>
        <dbReference type="ARBA" id="ARBA00022840"/>
    </source>
</evidence>
<dbReference type="KEGG" id="fsa:C5Q98_02110"/>
<evidence type="ECO:0000256" key="2">
    <source>
        <dbReference type="ARBA" id="ARBA00022741"/>
    </source>
</evidence>
<evidence type="ECO:0000256" key="1">
    <source>
        <dbReference type="ARBA" id="ARBA00022448"/>
    </source>
</evidence>
<dbReference type="EMBL" id="CP027226">
    <property type="protein sequence ID" value="AVM42098.1"/>
    <property type="molecule type" value="Genomic_DNA"/>
</dbReference>
<organism evidence="5 6">
    <name type="scientific">Fastidiosipila sanguinis</name>
    <dbReference type="NCBI Taxonomy" id="236753"/>
    <lineage>
        <taxon>Bacteria</taxon>
        <taxon>Bacillati</taxon>
        <taxon>Bacillota</taxon>
        <taxon>Clostridia</taxon>
        <taxon>Eubacteriales</taxon>
        <taxon>Oscillospiraceae</taxon>
        <taxon>Fastidiosipila</taxon>
    </lineage>
</organism>
<dbReference type="PROSITE" id="PS50893">
    <property type="entry name" value="ABC_TRANSPORTER_2"/>
    <property type="match status" value="1"/>
</dbReference>
<dbReference type="SUPFAM" id="SSF52540">
    <property type="entry name" value="P-loop containing nucleoside triphosphate hydrolases"/>
    <property type="match status" value="1"/>
</dbReference>
<dbReference type="Proteomes" id="UP000237947">
    <property type="component" value="Chromosome"/>
</dbReference>
<dbReference type="InterPro" id="IPR027417">
    <property type="entry name" value="P-loop_NTPase"/>
</dbReference>
<keyword evidence="6" id="KW-1185">Reference proteome</keyword>
<dbReference type="GO" id="GO:0016887">
    <property type="term" value="F:ATP hydrolysis activity"/>
    <property type="evidence" value="ECO:0007669"/>
    <property type="project" value="InterPro"/>
</dbReference>
<dbReference type="AlphaFoldDB" id="A0A2S0KM56"/>
<dbReference type="Pfam" id="PF00005">
    <property type="entry name" value="ABC_tran"/>
    <property type="match status" value="1"/>
</dbReference>
<dbReference type="PANTHER" id="PTHR42939:SF1">
    <property type="entry name" value="ABC TRANSPORTER ATP-BINDING PROTEIN ALBC-RELATED"/>
    <property type="match status" value="1"/>
</dbReference>
<keyword evidence="3 5" id="KW-0067">ATP-binding</keyword>
<feature type="domain" description="ABC transporter" evidence="4">
    <location>
        <begin position="2"/>
        <end position="227"/>
    </location>
</feature>
<dbReference type="GO" id="GO:0005524">
    <property type="term" value="F:ATP binding"/>
    <property type="evidence" value="ECO:0007669"/>
    <property type="project" value="UniProtKB-KW"/>
</dbReference>
<accession>A0A2S0KM56</accession>
<keyword evidence="1" id="KW-0813">Transport</keyword>
<dbReference type="RefSeq" id="WP_106012084.1">
    <property type="nucleotide sequence ID" value="NZ_CP027226.1"/>
</dbReference>
<dbReference type="CDD" id="cd03230">
    <property type="entry name" value="ABC_DR_subfamily_A"/>
    <property type="match status" value="1"/>
</dbReference>
<sequence length="263" mass="29909">MLEIKNLNKRYSKVYANKNINVTIPDNSVTLLVGPNGAGKSTLIKSIMGLLSYDGEITIDGYSNKSVEGRNLIGYIPELPHLYEILTVDEHLEFIARVYKLENWRERADALLRRLDMYENKDKMGSELSKGMQQKLNIMVALLPKPKFVLLDEPMIGLDPRAIVELKHMIAELKAEGTSLLISTHILDTVDEIWDKVLIMTEGSIVAVADKKQLDENNETLEELFFRVTDLDHTDIKVTTNVEDYQNLEVENNSESSENEDKN</sequence>
<dbReference type="Gene3D" id="3.40.50.300">
    <property type="entry name" value="P-loop containing nucleotide triphosphate hydrolases"/>
    <property type="match status" value="1"/>
</dbReference>
<protein>
    <submittedName>
        <fullName evidence="5">ABC transporter ATP-binding protein</fullName>
    </submittedName>
</protein>
<keyword evidence="2" id="KW-0547">Nucleotide-binding</keyword>
<evidence type="ECO:0000313" key="5">
    <source>
        <dbReference type="EMBL" id="AVM42098.1"/>
    </source>
</evidence>
<dbReference type="SMART" id="SM00382">
    <property type="entry name" value="AAA"/>
    <property type="match status" value="1"/>
</dbReference>
<name>A0A2S0KM56_9FIRM</name>
<evidence type="ECO:0000259" key="4">
    <source>
        <dbReference type="PROSITE" id="PS50893"/>
    </source>
</evidence>
<reference evidence="6" key="1">
    <citation type="submission" date="2018-02" db="EMBL/GenBank/DDBJ databases">
        <authorList>
            <person name="Holder M.E."/>
            <person name="Ajami N.J."/>
            <person name="Petrosino J.F."/>
        </authorList>
    </citation>
    <scope>NUCLEOTIDE SEQUENCE [LARGE SCALE GENOMIC DNA]</scope>
    <source>
        <strain evidence="6">CCUG 47711</strain>
    </source>
</reference>
<evidence type="ECO:0000313" key="6">
    <source>
        <dbReference type="Proteomes" id="UP000237947"/>
    </source>
</evidence>
<proteinExistence type="predicted"/>
<dbReference type="OrthoDB" id="9775135at2"/>
<dbReference type="InterPro" id="IPR003439">
    <property type="entry name" value="ABC_transporter-like_ATP-bd"/>
</dbReference>
<dbReference type="PANTHER" id="PTHR42939">
    <property type="entry name" value="ABC TRANSPORTER ATP-BINDING PROTEIN ALBC-RELATED"/>
    <property type="match status" value="1"/>
</dbReference>
<gene>
    <name evidence="5" type="ORF">C5Q98_02110</name>
</gene>
<dbReference type="InterPro" id="IPR003593">
    <property type="entry name" value="AAA+_ATPase"/>
</dbReference>
<dbReference type="InterPro" id="IPR051782">
    <property type="entry name" value="ABC_Transporter_VariousFunc"/>
</dbReference>